<dbReference type="Gene3D" id="3.10.20.650">
    <property type="match status" value="1"/>
</dbReference>
<dbReference type="eggNOG" id="ENOG502SI64">
    <property type="taxonomic scope" value="Eukaryota"/>
</dbReference>
<dbReference type="PROSITE" id="PS00018">
    <property type="entry name" value="EF_HAND_1"/>
    <property type="match status" value="1"/>
</dbReference>
<dbReference type="InterPro" id="IPR018247">
    <property type="entry name" value="EF_Hand_1_Ca_BS"/>
</dbReference>
<dbReference type="VEuPathDB" id="TriTrypDB:LPAL13_160012100"/>
<sequence>MFILRIAGDVNGVKRNIEVTFPQRPSLQQVCTVAETILPLQGWGDHRPLRSPGAAATQGAGDDAPSTAGPSRAPANAKSRAAVPAVSYAVESLVYLDRATRQWDELYSASQLTSGAQVYCFFFLQYYRVAAAQGKRSSSAFPSSSSVFPVGTEHVSDSASPSLPVHGGLPLGAGVPQNWVDPDCPGAIPEPQQRLLWDGASGTRGRVNQRAQGLDGSFNRAESAFPSLTQASTQSRGDVAHGFAARLCPTPASSSVSFRGHGFPFLFPSRTVPFSGSAWSDLSPVAGAASRSMNKANSPSLFSAPTFTPPRQAVAGFMRSASLPTRKEHNSIVEAQGRKPSPLRRHSTSSRLRDERYTSLSKLIPDWSALLLSGEEGHGGRYFRLSDRLAFLFDVLVHLDPQEDGAGQRQYILLRDFYLLASRFTSTCTSAAALPRSSYAAMGVRDTPVQSTILNITAELDEQLHWTWDDVVRHADKDRDGCIAYREWISFGIEHPEVIQLLCRAVYVLLLREAASPMGCYPDIPTSPSAQTLLLAQPGHLLSHSTSSRSGRGDRACNNDVMPFSNFPKFCRGHNSQMNGRHAGKSWVMRVAEAHELRSTRCEACRELHAELSEDCCSKASAQTNFVFSLRR</sequence>
<protein>
    <recommendedName>
        <fullName evidence="4">EF-hand domain-containing protein</fullName>
    </recommendedName>
</protein>
<dbReference type="GeneID" id="22573657"/>
<evidence type="ECO:0000313" key="3">
    <source>
        <dbReference type="Proteomes" id="UP000063063"/>
    </source>
</evidence>
<feature type="compositionally biased region" description="Low complexity" evidence="1">
    <location>
        <begin position="53"/>
        <end position="64"/>
    </location>
</feature>
<dbReference type="RefSeq" id="XP_010697606.1">
    <property type="nucleotide sequence ID" value="XM_010699304.1"/>
</dbReference>
<dbReference type="AlphaFoldDB" id="A0A088RLY7"/>
<organism evidence="2 3">
    <name type="scientific">Leishmania panamensis</name>
    <dbReference type="NCBI Taxonomy" id="5679"/>
    <lineage>
        <taxon>Eukaryota</taxon>
        <taxon>Discoba</taxon>
        <taxon>Euglenozoa</taxon>
        <taxon>Kinetoplastea</taxon>
        <taxon>Metakinetoplastina</taxon>
        <taxon>Trypanosomatida</taxon>
        <taxon>Trypanosomatidae</taxon>
        <taxon>Leishmaniinae</taxon>
        <taxon>Leishmania</taxon>
        <taxon>Leishmania guyanensis species complex</taxon>
    </lineage>
</organism>
<evidence type="ECO:0000256" key="1">
    <source>
        <dbReference type="SAM" id="MobiDB-lite"/>
    </source>
</evidence>
<evidence type="ECO:0008006" key="4">
    <source>
        <dbReference type="Google" id="ProtNLM"/>
    </source>
</evidence>
<evidence type="ECO:0000313" key="2">
    <source>
        <dbReference type="EMBL" id="AIN96953.1"/>
    </source>
</evidence>
<dbReference type="Proteomes" id="UP000063063">
    <property type="component" value="Chromosome 16"/>
</dbReference>
<gene>
    <name evidence="2" type="ORF">LPMP_160790</name>
</gene>
<reference evidence="2 3" key="1">
    <citation type="journal article" date="2015" name="Sci. Rep.">
        <title>The genome of Leishmania panamensis: insights into genomics of the L. (Viannia) subgenus.</title>
        <authorList>
            <person name="Llanes A."/>
            <person name="Restrepo C.M."/>
            <person name="Vecchio G.D."/>
            <person name="Anguizola F.J."/>
            <person name="Lleonart R."/>
        </authorList>
    </citation>
    <scope>NUCLEOTIDE SEQUENCE [LARGE SCALE GENOMIC DNA]</scope>
    <source>
        <strain evidence="2 3">MHOM/PA/94/PSC-1</strain>
    </source>
</reference>
<dbReference type="OrthoDB" id="26525at2759"/>
<accession>A0A088RLY7</accession>
<keyword evidence="3" id="KW-1185">Reference proteome</keyword>
<dbReference type="VEuPathDB" id="TriTrypDB:LPMP_160790"/>
<feature type="region of interest" description="Disordered" evidence="1">
    <location>
        <begin position="328"/>
        <end position="351"/>
    </location>
</feature>
<feature type="region of interest" description="Disordered" evidence="1">
    <location>
        <begin position="44"/>
        <end position="76"/>
    </location>
</feature>
<name>A0A088RLY7_LEIPA</name>
<dbReference type="KEGG" id="lpan:LPMP_160790"/>
<proteinExistence type="predicted"/>
<dbReference type="EMBL" id="CP009385">
    <property type="protein sequence ID" value="AIN96953.1"/>
    <property type="molecule type" value="Genomic_DNA"/>
</dbReference>